<dbReference type="Gene3D" id="3.40.50.720">
    <property type="entry name" value="NAD(P)-binding Rossmann-like Domain"/>
    <property type="match status" value="1"/>
</dbReference>
<dbReference type="GO" id="GO:0016491">
    <property type="term" value="F:oxidoreductase activity"/>
    <property type="evidence" value="ECO:0007669"/>
    <property type="project" value="UniProtKB-KW"/>
</dbReference>
<evidence type="ECO:0000313" key="6">
    <source>
        <dbReference type="Proteomes" id="UP000035265"/>
    </source>
</evidence>
<evidence type="ECO:0000313" key="5">
    <source>
        <dbReference type="EMBL" id="KLN33567.1"/>
    </source>
</evidence>
<evidence type="ECO:0000256" key="4">
    <source>
        <dbReference type="SAM" id="MobiDB-lite"/>
    </source>
</evidence>
<dbReference type="Proteomes" id="UP000035265">
    <property type="component" value="Unassembled WGS sequence"/>
</dbReference>
<name>A0A0H2L078_9MICO</name>
<dbReference type="Pfam" id="PF00106">
    <property type="entry name" value="adh_short"/>
    <property type="match status" value="1"/>
</dbReference>
<dbReference type="PRINTS" id="PR00080">
    <property type="entry name" value="SDRFAMILY"/>
</dbReference>
<feature type="region of interest" description="Disordered" evidence="4">
    <location>
        <begin position="255"/>
        <end position="292"/>
    </location>
</feature>
<evidence type="ECO:0000256" key="1">
    <source>
        <dbReference type="ARBA" id="ARBA00006484"/>
    </source>
</evidence>
<dbReference type="PROSITE" id="PS00061">
    <property type="entry name" value="ADH_SHORT"/>
    <property type="match status" value="1"/>
</dbReference>
<dbReference type="InterPro" id="IPR036291">
    <property type="entry name" value="NAD(P)-bd_dom_sf"/>
</dbReference>
<dbReference type="SUPFAM" id="SSF51735">
    <property type="entry name" value="NAD(P)-binding Rossmann-fold domains"/>
    <property type="match status" value="1"/>
</dbReference>
<organism evidence="5 6">
    <name type="scientific">Cellulosimicrobium funkei</name>
    <dbReference type="NCBI Taxonomy" id="264251"/>
    <lineage>
        <taxon>Bacteria</taxon>
        <taxon>Bacillati</taxon>
        <taxon>Actinomycetota</taxon>
        <taxon>Actinomycetes</taxon>
        <taxon>Micrococcales</taxon>
        <taxon>Promicromonosporaceae</taxon>
        <taxon>Cellulosimicrobium</taxon>
    </lineage>
</organism>
<dbReference type="AlphaFoldDB" id="A0A0H2L078"/>
<dbReference type="InterPro" id="IPR002347">
    <property type="entry name" value="SDR_fam"/>
</dbReference>
<dbReference type="STRING" id="264251.FB00_16710"/>
<feature type="compositionally biased region" description="Basic and acidic residues" evidence="4">
    <location>
        <begin position="255"/>
        <end position="264"/>
    </location>
</feature>
<evidence type="ECO:0000256" key="3">
    <source>
        <dbReference type="RuleBase" id="RU000363"/>
    </source>
</evidence>
<dbReference type="PATRIC" id="fig|264251.5.peg.3393"/>
<dbReference type="InterPro" id="IPR020904">
    <property type="entry name" value="Sc_DH/Rdtase_CS"/>
</dbReference>
<dbReference type="GO" id="GO:0016020">
    <property type="term" value="C:membrane"/>
    <property type="evidence" value="ECO:0007669"/>
    <property type="project" value="TreeGrafter"/>
</dbReference>
<dbReference type="PRINTS" id="PR00081">
    <property type="entry name" value="GDHRDH"/>
</dbReference>
<dbReference type="PANTHER" id="PTHR44196:SF1">
    <property type="entry name" value="DEHYDROGENASE_REDUCTASE SDR FAMILY MEMBER 7B"/>
    <property type="match status" value="1"/>
</dbReference>
<proteinExistence type="inferred from homology"/>
<sequence length="292" mass="30092">MSAEGTVAVVPARTALVTGASRGIGRAIAVGLAAAGLDVALLARDADRLAGVADEIRALTVSGAGRAVVVTADVTDAAAVAAAVGDAQDALGSVDLLVNNAGRVDAEVPLWEADPDEWWAIVETNVRGPFLLARAVVPGMLARGGGRVVDLNSGAGSHDMDGASAYNASKTALLRLGANLHRSGHARGLRTFEVSPGVVQTDMTASMAMHEGRTEWTPVERTVEMVVAIARGELDAFSGAFVRVTHDSPESLRAAADEAARRGDSLPGPDARRLRVTRWGADDPMPGELPAR</sequence>
<dbReference type="CDD" id="cd05233">
    <property type="entry name" value="SDR_c"/>
    <property type="match status" value="1"/>
</dbReference>
<comment type="caution">
    <text evidence="5">The sequence shown here is derived from an EMBL/GenBank/DDBJ whole genome shotgun (WGS) entry which is preliminary data.</text>
</comment>
<keyword evidence="2" id="KW-0560">Oxidoreductase</keyword>
<comment type="similarity">
    <text evidence="1 3">Belongs to the short-chain dehydrogenases/reductases (SDR) family.</text>
</comment>
<evidence type="ECO:0000256" key="2">
    <source>
        <dbReference type="ARBA" id="ARBA00023002"/>
    </source>
</evidence>
<accession>A0A0H2L078</accession>
<reference evidence="5 6" key="1">
    <citation type="submission" date="2014-05" db="EMBL/GenBank/DDBJ databases">
        <title>Cellulosimicrobium funkei U11 genome.</title>
        <authorList>
            <person name="Hu C."/>
            <person name="Gong Y."/>
            <person name="Wan W."/>
            <person name="Jiang M."/>
        </authorList>
    </citation>
    <scope>NUCLEOTIDE SEQUENCE [LARGE SCALE GENOMIC DNA]</scope>
    <source>
        <strain evidence="5 6">U11</strain>
    </source>
</reference>
<dbReference type="PANTHER" id="PTHR44196">
    <property type="entry name" value="DEHYDROGENASE/REDUCTASE SDR FAMILY MEMBER 7B"/>
    <property type="match status" value="1"/>
</dbReference>
<dbReference type="RefSeq" id="WP_047233977.1">
    <property type="nucleotide sequence ID" value="NZ_JNBQ01000030.1"/>
</dbReference>
<protein>
    <submittedName>
        <fullName evidence="5">Short-chain dehydrogenase</fullName>
    </submittedName>
</protein>
<gene>
    <name evidence="5" type="ORF">FB00_16710</name>
</gene>
<dbReference type="EMBL" id="JNBQ01000030">
    <property type="protein sequence ID" value="KLN33567.1"/>
    <property type="molecule type" value="Genomic_DNA"/>
</dbReference>
<keyword evidence="6" id="KW-1185">Reference proteome</keyword>